<dbReference type="PANTHER" id="PTHR22993:SF9">
    <property type="entry name" value="FORMAMIDOPYRIMIDINE-DNA GLYCOSYLASE"/>
    <property type="match status" value="1"/>
</dbReference>
<evidence type="ECO:0000256" key="2">
    <source>
        <dbReference type="ARBA" id="ARBA00009409"/>
    </source>
</evidence>
<dbReference type="GO" id="GO:0006284">
    <property type="term" value="P:base-excision repair"/>
    <property type="evidence" value="ECO:0007669"/>
    <property type="project" value="InterPro"/>
</dbReference>
<evidence type="ECO:0000256" key="1">
    <source>
        <dbReference type="ARBA" id="ARBA00001668"/>
    </source>
</evidence>
<dbReference type="SMART" id="SM00898">
    <property type="entry name" value="Fapy_DNA_glyco"/>
    <property type="match status" value="1"/>
</dbReference>
<evidence type="ECO:0000256" key="5">
    <source>
        <dbReference type="ARBA" id="ARBA00023125"/>
    </source>
</evidence>
<dbReference type="EMBL" id="CAEZYR010000220">
    <property type="protein sequence ID" value="CAB4775166.1"/>
    <property type="molecule type" value="Genomic_DNA"/>
</dbReference>
<keyword evidence="3" id="KW-0227">DNA damage</keyword>
<dbReference type="Pfam" id="PF06831">
    <property type="entry name" value="H2TH"/>
    <property type="match status" value="1"/>
</dbReference>
<keyword evidence="4" id="KW-0378">Hydrolase</keyword>
<sequence>MRELPEIEVLRRELEREIVGRKIKAVDVQVAAAVTRSRTKKVLADLLEGAKIESVRRRGLLLLIGLDDERVLVVRVGESGTFRKGGDNEAAAITIAFTQGASLRLAELGKDAEAFVVGASELDAALPELATMGFDALDEPMTWVKFAKLVSERAEPMKKMMLDPNFIAGMGDVYIDEVLFEAGIRYDRKSDSLSTQEMRRLYRSLIEVLHDAVKHRGSSIGANGFADLAGKPGEHQDHLQVYGRDGKLSPRSRTPIKKVKYDGHWTYYCDTQV</sequence>
<dbReference type="Gene3D" id="1.10.8.50">
    <property type="match status" value="1"/>
</dbReference>
<dbReference type="AlphaFoldDB" id="A0A6J6VUQ7"/>
<dbReference type="GO" id="GO:0003906">
    <property type="term" value="F:DNA-(apurinic or apyrimidinic site) endonuclease activity"/>
    <property type="evidence" value="ECO:0007669"/>
    <property type="project" value="InterPro"/>
</dbReference>
<comment type="similarity">
    <text evidence="2">Belongs to the FPG family.</text>
</comment>
<dbReference type="Pfam" id="PF01149">
    <property type="entry name" value="Fapy_DNA_glyco"/>
    <property type="match status" value="1"/>
</dbReference>
<dbReference type="GO" id="GO:0034039">
    <property type="term" value="F:8-oxo-7,8-dihydroguanine DNA N-glycosylase activity"/>
    <property type="evidence" value="ECO:0007669"/>
    <property type="project" value="TreeGrafter"/>
</dbReference>
<evidence type="ECO:0000256" key="9">
    <source>
        <dbReference type="ARBA" id="ARBA00023295"/>
    </source>
</evidence>
<evidence type="ECO:0000256" key="3">
    <source>
        <dbReference type="ARBA" id="ARBA00022763"/>
    </source>
</evidence>
<organism evidence="11">
    <name type="scientific">freshwater metagenome</name>
    <dbReference type="NCBI Taxonomy" id="449393"/>
    <lineage>
        <taxon>unclassified sequences</taxon>
        <taxon>metagenomes</taxon>
        <taxon>ecological metagenomes</taxon>
    </lineage>
</organism>
<keyword evidence="8" id="KW-0511">Multifunctional enzyme</keyword>
<dbReference type="InterPro" id="IPR012319">
    <property type="entry name" value="FPG_cat"/>
</dbReference>
<name>A0A6J6VUQ7_9ZZZZ</name>
<dbReference type="GO" id="GO:0008270">
    <property type="term" value="F:zinc ion binding"/>
    <property type="evidence" value="ECO:0007669"/>
    <property type="project" value="InterPro"/>
</dbReference>
<dbReference type="GO" id="GO:0003684">
    <property type="term" value="F:damaged DNA binding"/>
    <property type="evidence" value="ECO:0007669"/>
    <property type="project" value="InterPro"/>
</dbReference>
<evidence type="ECO:0000256" key="4">
    <source>
        <dbReference type="ARBA" id="ARBA00022801"/>
    </source>
</evidence>
<dbReference type="InterPro" id="IPR010979">
    <property type="entry name" value="Ribosomal_uS13-like_H2TH"/>
</dbReference>
<dbReference type="PROSITE" id="PS51068">
    <property type="entry name" value="FPG_CAT"/>
    <property type="match status" value="1"/>
</dbReference>
<dbReference type="Gene3D" id="3.20.190.10">
    <property type="entry name" value="MutM-like, N-terminal"/>
    <property type="match status" value="1"/>
</dbReference>
<dbReference type="SUPFAM" id="SSF81624">
    <property type="entry name" value="N-terminal domain of MutM-like DNA repair proteins"/>
    <property type="match status" value="1"/>
</dbReference>
<evidence type="ECO:0000313" key="11">
    <source>
        <dbReference type="EMBL" id="CAB4775166.1"/>
    </source>
</evidence>
<dbReference type="InterPro" id="IPR035937">
    <property type="entry name" value="FPG_N"/>
</dbReference>
<dbReference type="PANTHER" id="PTHR22993">
    <property type="entry name" value="FORMAMIDOPYRIMIDINE-DNA GLYCOSYLASE"/>
    <property type="match status" value="1"/>
</dbReference>
<evidence type="ECO:0000313" key="12">
    <source>
        <dbReference type="EMBL" id="CAB5026209.1"/>
    </source>
</evidence>
<accession>A0A6J6VUQ7</accession>
<proteinExistence type="inferred from homology"/>
<keyword evidence="7" id="KW-0456">Lyase</keyword>
<evidence type="ECO:0000256" key="6">
    <source>
        <dbReference type="ARBA" id="ARBA00023204"/>
    </source>
</evidence>
<dbReference type="SMART" id="SM01232">
    <property type="entry name" value="H2TH"/>
    <property type="match status" value="1"/>
</dbReference>
<evidence type="ECO:0000256" key="8">
    <source>
        <dbReference type="ARBA" id="ARBA00023268"/>
    </source>
</evidence>
<protein>
    <submittedName>
        <fullName evidence="11">Unannotated protein</fullName>
    </submittedName>
</protein>
<keyword evidence="6" id="KW-0234">DNA repair</keyword>
<keyword evidence="9" id="KW-0326">Glycosidase</keyword>
<dbReference type="SUPFAM" id="SSF57716">
    <property type="entry name" value="Glucocorticoid receptor-like (DNA-binding domain)"/>
    <property type="match status" value="1"/>
</dbReference>
<gene>
    <name evidence="11" type="ORF">UFOPK2754_03322</name>
    <name evidence="12" type="ORF">UFOPK3967_03071</name>
</gene>
<evidence type="ECO:0000259" key="10">
    <source>
        <dbReference type="PROSITE" id="PS51068"/>
    </source>
</evidence>
<keyword evidence="5" id="KW-0238">DNA-binding</keyword>
<feature type="domain" description="Formamidopyrimidine-DNA glycosylase catalytic" evidence="10">
    <location>
        <begin position="2"/>
        <end position="112"/>
    </location>
</feature>
<comment type="catalytic activity">
    <reaction evidence="1">
        <text>Hydrolysis of DNA containing ring-opened 7-methylguanine residues, releasing 2,6-diamino-4-hydroxy-5-(N-methyl)formamidopyrimidine.</text>
        <dbReference type="EC" id="3.2.2.23"/>
    </reaction>
</comment>
<reference evidence="11" key="1">
    <citation type="submission" date="2020-05" db="EMBL/GenBank/DDBJ databases">
        <authorList>
            <person name="Chiriac C."/>
            <person name="Salcher M."/>
            <person name="Ghai R."/>
            <person name="Kavagutti S V."/>
        </authorList>
    </citation>
    <scope>NUCLEOTIDE SEQUENCE</scope>
</reference>
<dbReference type="GO" id="GO:0016829">
    <property type="term" value="F:lyase activity"/>
    <property type="evidence" value="ECO:0007669"/>
    <property type="project" value="UniProtKB-KW"/>
</dbReference>
<dbReference type="InterPro" id="IPR015886">
    <property type="entry name" value="H2TH_FPG"/>
</dbReference>
<evidence type="ECO:0000256" key="7">
    <source>
        <dbReference type="ARBA" id="ARBA00023239"/>
    </source>
</evidence>
<dbReference type="SUPFAM" id="SSF46946">
    <property type="entry name" value="S13-like H2TH domain"/>
    <property type="match status" value="1"/>
</dbReference>
<dbReference type="EMBL" id="CAFBOS010000303">
    <property type="protein sequence ID" value="CAB5026209.1"/>
    <property type="molecule type" value="Genomic_DNA"/>
</dbReference>